<name>A0A6A6UPX7_9PEZI</name>
<evidence type="ECO:0000256" key="5">
    <source>
        <dbReference type="SAM" id="MobiDB-lite"/>
    </source>
</evidence>
<evidence type="ECO:0000256" key="6">
    <source>
        <dbReference type="SAM" id="Phobius"/>
    </source>
</evidence>
<feature type="transmembrane region" description="Helical" evidence="6">
    <location>
        <begin position="48"/>
        <end position="72"/>
    </location>
</feature>
<evidence type="ECO:0000256" key="1">
    <source>
        <dbReference type="ARBA" id="ARBA00004141"/>
    </source>
</evidence>
<evidence type="ECO:0000256" key="2">
    <source>
        <dbReference type="ARBA" id="ARBA00022692"/>
    </source>
</evidence>
<sequence length="508" mass="55738">MAEMPEKAVSGPSSTNEAPADWPTGWKYRVRRIGPFTIPHYASPQIQLVIVSLVCFMCPGMFNALGGIGGGGQVDKTAADDANVALYSTFAVVGFFAGSIANVLGVKFALSFGGLGYSIYVASFLSYSHNANKGFTIFAGFFLGLCAGLLWTAQGAIMMSYPPEKSKGRYISFFWMVFNLGAVIGALIPLGQNIHVRTNSTVSDGTYIGFLILTLIGAAMAWLLVDAHSVIRSDGSRVILMKNPTWKTEITGLFQTFRTDPYILFMFPMFFASNFFYTYQFNGFNGAKFTTRTKALNNVLYWMMQIVGAYIFGFALDYQGVRRSVRARVAWIVLMVLTFAIWGGGYAYQRTYTRAETSSKTYAFTDWSDSGYVGPMFLYMFYGFYDAAFQTCVYWYMGSLSNNGRKLANFAGFYKGMQSAGSAISFSLDGIYAISFMSFLGTCWGLLAGGLVLALPLIWFKIKDSVPLTDDLQFSDETVADVAPTHIAHAPTVSKGATLEDATTTEKA</sequence>
<organism evidence="7 8">
    <name type="scientific">Microthyrium microscopicum</name>
    <dbReference type="NCBI Taxonomy" id="703497"/>
    <lineage>
        <taxon>Eukaryota</taxon>
        <taxon>Fungi</taxon>
        <taxon>Dikarya</taxon>
        <taxon>Ascomycota</taxon>
        <taxon>Pezizomycotina</taxon>
        <taxon>Dothideomycetes</taxon>
        <taxon>Dothideomycetes incertae sedis</taxon>
        <taxon>Microthyriales</taxon>
        <taxon>Microthyriaceae</taxon>
        <taxon>Microthyrium</taxon>
    </lineage>
</organism>
<dbReference type="OrthoDB" id="196103at2759"/>
<dbReference type="InterPro" id="IPR036259">
    <property type="entry name" value="MFS_trans_sf"/>
</dbReference>
<proteinExistence type="predicted"/>
<keyword evidence="8" id="KW-1185">Reference proteome</keyword>
<evidence type="ECO:0000256" key="3">
    <source>
        <dbReference type="ARBA" id="ARBA00022989"/>
    </source>
</evidence>
<dbReference type="GO" id="GO:0022857">
    <property type="term" value="F:transmembrane transporter activity"/>
    <property type="evidence" value="ECO:0007669"/>
    <property type="project" value="InterPro"/>
</dbReference>
<dbReference type="InterPro" id="IPR051617">
    <property type="entry name" value="UNC-93-like_regulator"/>
</dbReference>
<dbReference type="GO" id="GO:0016020">
    <property type="term" value="C:membrane"/>
    <property type="evidence" value="ECO:0007669"/>
    <property type="project" value="UniProtKB-SubCell"/>
</dbReference>
<reference evidence="7" key="1">
    <citation type="journal article" date="2020" name="Stud. Mycol.">
        <title>101 Dothideomycetes genomes: a test case for predicting lifestyles and emergence of pathogens.</title>
        <authorList>
            <person name="Haridas S."/>
            <person name="Albert R."/>
            <person name="Binder M."/>
            <person name="Bloem J."/>
            <person name="Labutti K."/>
            <person name="Salamov A."/>
            <person name="Andreopoulos B."/>
            <person name="Baker S."/>
            <person name="Barry K."/>
            <person name="Bills G."/>
            <person name="Bluhm B."/>
            <person name="Cannon C."/>
            <person name="Castanera R."/>
            <person name="Culley D."/>
            <person name="Daum C."/>
            <person name="Ezra D."/>
            <person name="Gonzalez J."/>
            <person name="Henrissat B."/>
            <person name="Kuo A."/>
            <person name="Liang C."/>
            <person name="Lipzen A."/>
            <person name="Lutzoni F."/>
            <person name="Magnuson J."/>
            <person name="Mondo S."/>
            <person name="Nolan M."/>
            <person name="Ohm R."/>
            <person name="Pangilinan J."/>
            <person name="Park H.-J."/>
            <person name="Ramirez L."/>
            <person name="Alfaro M."/>
            <person name="Sun H."/>
            <person name="Tritt A."/>
            <person name="Yoshinaga Y."/>
            <person name="Zwiers L.-H."/>
            <person name="Turgeon B."/>
            <person name="Goodwin S."/>
            <person name="Spatafora J."/>
            <person name="Crous P."/>
            <person name="Grigoriev I."/>
        </authorList>
    </citation>
    <scope>NUCLEOTIDE SEQUENCE</scope>
    <source>
        <strain evidence="7">CBS 115976</strain>
    </source>
</reference>
<feature type="transmembrane region" description="Helical" evidence="6">
    <location>
        <begin position="108"/>
        <end position="128"/>
    </location>
</feature>
<gene>
    <name evidence="7" type="ORF">BT63DRAFT_421163</name>
</gene>
<dbReference type="AlphaFoldDB" id="A0A6A6UPX7"/>
<feature type="transmembrane region" description="Helical" evidence="6">
    <location>
        <begin position="408"/>
        <end position="428"/>
    </location>
</feature>
<feature type="transmembrane region" description="Helical" evidence="6">
    <location>
        <begin position="376"/>
        <end position="396"/>
    </location>
</feature>
<keyword evidence="4 6" id="KW-0472">Membrane</keyword>
<dbReference type="PANTHER" id="PTHR23294">
    <property type="entry name" value="ET TRANSLATION PRODUCT-RELATED"/>
    <property type="match status" value="1"/>
</dbReference>
<feature type="transmembrane region" description="Helical" evidence="6">
    <location>
        <begin position="173"/>
        <end position="194"/>
    </location>
</feature>
<dbReference type="Pfam" id="PF07690">
    <property type="entry name" value="MFS_1"/>
    <property type="match status" value="1"/>
</dbReference>
<feature type="transmembrane region" description="Helical" evidence="6">
    <location>
        <begin position="262"/>
        <end position="279"/>
    </location>
</feature>
<feature type="region of interest" description="Disordered" evidence="5">
    <location>
        <begin position="1"/>
        <end position="20"/>
    </location>
</feature>
<evidence type="ECO:0000256" key="4">
    <source>
        <dbReference type="ARBA" id="ARBA00023136"/>
    </source>
</evidence>
<feature type="transmembrane region" description="Helical" evidence="6">
    <location>
        <begin position="206"/>
        <end position="225"/>
    </location>
</feature>
<accession>A0A6A6UPX7</accession>
<comment type="subcellular location">
    <subcellularLocation>
        <location evidence="1">Membrane</location>
        <topology evidence="1">Multi-pass membrane protein</topology>
    </subcellularLocation>
</comment>
<feature type="transmembrane region" description="Helical" evidence="6">
    <location>
        <begin position="134"/>
        <end position="153"/>
    </location>
</feature>
<protein>
    <submittedName>
        <fullName evidence="7">MFS general substrate transporter</fullName>
    </submittedName>
</protein>
<evidence type="ECO:0000313" key="7">
    <source>
        <dbReference type="EMBL" id="KAF2672964.1"/>
    </source>
</evidence>
<feature type="transmembrane region" description="Helical" evidence="6">
    <location>
        <begin position="299"/>
        <end position="317"/>
    </location>
</feature>
<feature type="transmembrane region" description="Helical" evidence="6">
    <location>
        <begin position="329"/>
        <end position="348"/>
    </location>
</feature>
<dbReference type="EMBL" id="MU004231">
    <property type="protein sequence ID" value="KAF2672964.1"/>
    <property type="molecule type" value="Genomic_DNA"/>
</dbReference>
<dbReference type="InterPro" id="IPR011701">
    <property type="entry name" value="MFS"/>
</dbReference>
<evidence type="ECO:0000313" key="8">
    <source>
        <dbReference type="Proteomes" id="UP000799302"/>
    </source>
</evidence>
<dbReference type="Gene3D" id="1.20.1250.20">
    <property type="entry name" value="MFS general substrate transporter like domains"/>
    <property type="match status" value="1"/>
</dbReference>
<dbReference type="SUPFAM" id="SSF103473">
    <property type="entry name" value="MFS general substrate transporter"/>
    <property type="match status" value="1"/>
</dbReference>
<dbReference type="PANTHER" id="PTHR23294:SF59">
    <property type="entry name" value="UNC93-LIKE PROTEIN C922.05C"/>
    <property type="match status" value="1"/>
</dbReference>
<keyword evidence="3 6" id="KW-1133">Transmembrane helix</keyword>
<feature type="transmembrane region" description="Helical" evidence="6">
    <location>
        <begin position="84"/>
        <end position="101"/>
    </location>
</feature>
<dbReference type="Proteomes" id="UP000799302">
    <property type="component" value="Unassembled WGS sequence"/>
</dbReference>
<feature type="transmembrane region" description="Helical" evidence="6">
    <location>
        <begin position="434"/>
        <end position="460"/>
    </location>
</feature>
<keyword evidence="2 6" id="KW-0812">Transmembrane</keyword>